<evidence type="ECO:0000313" key="1">
    <source>
        <dbReference type="EMBL" id="TGO35460.1"/>
    </source>
</evidence>
<dbReference type="Proteomes" id="UP000297814">
    <property type="component" value="Unassembled WGS sequence"/>
</dbReference>
<dbReference type="EMBL" id="PQXK01000157">
    <property type="protein sequence ID" value="TGO35460.1"/>
    <property type="molecule type" value="Genomic_DNA"/>
</dbReference>
<sequence length="83" mass="9436">MQATYKDLSPVHGTFEADSGLSEIDRLNTEEDTDPNFRAAQKAPSKWFDSNPSAKAPNVYQPKWREHMALGRNVQMIHHVLRG</sequence>
<organism evidence="1 2">
    <name type="scientific">Botrytis hyacinthi</name>
    <dbReference type="NCBI Taxonomy" id="278943"/>
    <lineage>
        <taxon>Eukaryota</taxon>
        <taxon>Fungi</taxon>
        <taxon>Dikarya</taxon>
        <taxon>Ascomycota</taxon>
        <taxon>Pezizomycotina</taxon>
        <taxon>Leotiomycetes</taxon>
        <taxon>Helotiales</taxon>
        <taxon>Sclerotiniaceae</taxon>
        <taxon>Botrytis</taxon>
    </lineage>
</organism>
<dbReference type="AlphaFoldDB" id="A0A4Z1GJ42"/>
<accession>A0A4Z1GJ42</accession>
<protein>
    <submittedName>
        <fullName evidence="1">Uncharacterized protein</fullName>
    </submittedName>
</protein>
<gene>
    <name evidence="1" type="ORF">BHYA_0157g00120</name>
</gene>
<reference evidence="1 2" key="1">
    <citation type="submission" date="2017-12" db="EMBL/GenBank/DDBJ databases">
        <title>Comparative genomics of Botrytis spp.</title>
        <authorList>
            <person name="Valero-Jimenez C.A."/>
            <person name="Tapia P."/>
            <person name="Veloso J."/>
            <person name="Silva-Moreno E."/>
            <person name="Staats M."/>
            <person name="Valdes J.H."/>
            <person name="Van Kan J.A.L."/>
        </authorList>
    </citation>
    <scope>NUCLEOTIDE SEQUENCE [LARGE SCALE GENOMIC DNA]</scope>
    <source>
        <strain evidence="1 2">Bh0001</strain>
    </source>
</reference>
<keyword evidence="2" id="KW-1185">Reference proteome</keyword>
<evidence type="ECO:0000313" key="2">
    <source>
        <dbReference type="Proteomes" id="UP000297814"/>
    </source>
</evidence>
<proteinExistence type="predicted"/>
<comment type="caution">
    <text evidence="1">The sequence shown here is derived from an EMBL/GenBank/DDBJ whole genome shotgun (WGS) entry which is preliminary data.</text>
</comment>
<name>A0A4Z1GJ42_9HELO</name>